<name>A0A0C3L2L3_9AGAM</name>
<accession>A0A0C3L2L3</accession>
<dbReference type="OrthoDB" id="10357710at2759"/>
<gene>
    <name evidence="1" type="ORF">M407DRAFT_243173</name>
</gene>
<reference evidence="1 2" key="1">
    <citation type="submission" date="2014-04" db="EMBL/GenBank/DDBJ databases">
        <authorList>
            <consortium name="DOE Joint Genome Institute"/>
            <person name="Kuo A."/>
            <person name="Girlanda M."/>
            <person name="Perotto S."/>
            <person name="Kohler A."/>
            <person name="Nagy L.G."/>
            <person name="Floudas D."/>
            <person name="Copeland A."/>
            <person name="Barry K.W."/>
            <person name="Cichocki N."/>
            <person name="Veneault-Fourrey C."/>
            <person name="LaButti K."/>
            <person name="Lindquist E.A."/>
            <person name="Lipzen A."/>
            <person name="Lundell T."/>
            <person name="Morin E."/>
            <person name="Murat C."/>
            <person name="Sun H."/>
            <person name="Tunlid A."/>
            <person name="Henrissat B."/>
            <person name="Grigoriev I.V."/>
            <person name="Hibbett D.S."/>
            <person name="Martin F."/>
            <person name="Nordberg H.P."/>
            <person name="Cantor M.N."/>
            <person name="Hua S.X."/>
        </authorList>
    </citation>
    <scope>NUCLEOTIDE SEQUENCE [LARGE SCALE GENOMIC DNA]</scope>
    <source>
        <strain evidence="1 2">MUT 4182</strain>
    </source>
</reference>
<evidence type="ECO:0000313" key="1">
    <source>
        <dbReference type="EMBL" id="KIO27973.1"/>
    </source>
</evidence>
<dbReference type="HOGENOM" id="CLU_2185902_0_0_1"/>
<keyword evidence="2" id="KW-1185">Reference proteome</keyword>
<dbReference type="AlphaFoldDB" id="A0A0C3L2L3"/>
<organism evidence="1 2">
    <name type="scientific">Tulasnella calospora MUT 4182</name>
    <dbReference type="NCBI Taxonomy" id="1051891"/>
    <lineage>
        <taxon>Eukaryota</taxon>
        <taxon>Fungi</taxon>
        <taxon>Dikarya</taxon>
        <taxon>Basidiomycota</taxon>
        <taxon>Agaricomycotina</taxon>
        <taxon>Agaricomycetes</taxon>
        <taxon>Cantharellales</taxon>
        <taxon>Tulasnellaceae</taxon>
        <taxon>Tulasnella</taxon>
    </lineage>
</organism>
<protein>
    <submittedName>
        <fullName evidence="1">Uncharacterized protein</fullName>
    </submittedName>
</protein>
<sequence length="109" mass="12473">MARCLRKLSKQLPLLELLDVSYNRWFRLVEQVQTVEWSTVWSALTTLIVRGLFSADQAYQIRESRYERAFGVLFVEDGEGDDAAPSAVRDASVEINSKRSLGPYVRLGY</sequence>
<dbReference type="EMBL" id="KN823000">
    <property type="protein sequence ID" value="KIO27973.1"/>
    <property type="molecule type" value="Genomic_DNA"/>
</dbReference>
<reference evidence="2" key="2">
    <citation type="submission" date="2015-01" db="EMBL/GenBank/DDBJ databases">
        <title>Evolutionary Origins and Diversification of the Mycorrhizal Mutualists.</title>
        <authorList>
            <consortium name="DOE Joint Genome Institute"/>
            <consortium name="Mycorrhizal Genomics Consortium"/>
            <person name="Kohler A."/>
            <person name="Kuo A."/>
            <person name="Nagy L.G."/>
            <person name="Floudas D."/>
            <person name="Copeland A."/>
            <person name="Barry K.W."/>
            <person name="Cichocki N."/>
            <person name="Veneault-Fourrey C."/>
            <person name="LaButti K."/>
            <person name="Lindquist E.A."/>
            <person name="Lipzen A."/>
            <person name="Lundell T."/>
            <person name="Morin E."/>
            <person name="Murat C."/>
            <person name="Riley R."/>
            <person name="Ohm R."/>
            <person name="Sun H."/>
            <person name="Tunlid A."/>
            <person name="Henrissat B."/>
            <person name="Grigoriev I.V."/>
            <person name="Hibbett D.S."/>
            <person name="Martin F."/>
        </authorList>
    </citation>
    <scope>NUCLEOTIDE SEQUENCE [LARGE SCALE GENOMIC DNA]</scope>
    <source>
        <strain evidence="2">MUT 4182</strain>
    </source>
</reference>
<dbReference type="Proteomes" id="UP000054248">
    <property type="component" value="Unassembled WGS sequence"/>
</dbReference>
<evidence type="ECO:0000313" key="2">
    <source>
        <dbReference type="Proteomes" id="UP000054248"/>
    </source>
</evidence>
<proteinExistence type="predicted"/>